<name>A0ABQ3W0P3_9LACO</name>
<reference evidence="2 3" key="1">
    <citation type="journal article" date="2021" name="Int. J. Syst. Evol. Microbiol.">
        <title>Lentilactobacillus fungorum sp. nov., isolated from spent mushroom substrates.</title>
        <authorList>
            <person name="Tohno M."/>
            <person name="Tanizawa Y."/>
            <person name="Kojima Y."/>
            <person name="Sakamoto M."/>
            <person name="Ohkuma M."/>
            <person name="Kobayashi H."/>
        </authorList>
    </citation>
    <scope>NUCLEOTIDE SEQUENCE [LARGE SCALE GENOMIC DNA]</scope>
    <source>
        <strain evidence="2 3">YK48G</strain>
    </source>
</reference>
<dbReference type="EMBL" id="BNJR01000011">
    <property type="protein sequence ID" value="GHP13714.1"/>
    <property type="molecule type" value="Genomic_DNA"/>
</dbReference>
<feature type="chain" id="PRO_5045591099" description="Surface layer protein A domain-containing protein" evidence="1">
    <location>
        <begin position="32"/>
        <end position="157"/>
    </location>
</feature>
<proteinExistence type="predicted"/>
<comment type="caution">
    <text evidence="2">The sequence shown here is derived from an EMBL/GenBank/DDBJ whole genome shotgun (WGS) entry which is preliminary data.</text>
</comment>
<sequence>MKKIVKLATTILAGLLLGITGNQIASVPAHADTYYQVGKIHHQTPKKWQGNWYSYVNGRMCITHINQYSVTQSYKGKKHTLFKSSWHGYKKLAVAKIKGSNRYTFNAYAQHGYQSDRGWGVAHRTINGQRITVLRDYSSMGSYVDLFRAPVYKSYSN</sequence>
<keyword evidence="1" id="KW-0732">Signal</keyword>
<accession>A0ABQ3W0P3</accession>
<gene>
    <name evidence="2" type="ORF">YK48G_11390</name>
</gene>
<evidence type="ECO:0000313" key="3">
    <source>
        <dbReference type="Proteomes" id="UP000604765"/>
    </source>
</evidence>
<organism evidence="2 3">
    <name type="scientific">Lentilactobacillus fungorum</name>
    <dbReference type="NCBI Taxonomy" id="2201250"/>
    <lineage>
        <taxon>Bacteria</taxon>
        <taxon>Bacillati</taxon>
        <taxon>Bacillota</taxon>
        <taxon>Bacilli</taxon>
        <taxon>Lactobacillales</taxon>
        <taxon>Lactobacillaceae</taxon>
        <taxon>Lentilactobacillus</taxon>
    </lineage>
</organism>
<keyword evidence="3" id="KW-1185">Reference proteome</keyword>
<dbReference type="RefSeq" id="WP_203629753.1">
    <property type="nucleotide sequence ID" value="NZ_BNJR01000011.1"/>
</dbReference>
<evidence type="ECO:0000313" key="2">
    <source>
        <dbReference type="EMBL" id="GHP13714.1"/>
    </source>
</evidence>
<dbReference type="Proteomes" id="UP000604765">
    <property type="component" value="Unassembled WGS sequence"/>
</dbReference>
<evidence type="ECO:0008006" key="4">
    <source>
        <dbReference type="Google" id="ProtNLM"/>
    </source>
</evidence>
<protein>
    <recommendedName>
        <fullName evidence="4">Surface layer protein A domain-containing protein</fullName>
    </recommendedName>
</protein>
<feature type="signal peptide" evidence="1">
    <location>
        <begin position="1"/>
        <end position="31"/>
    </location>
</feature>
<evidence type="ECO:0000256" key="1">
    <source>
        <dbReference type="SAM" id="SignalP"/>
    </source>
</evidence>